<organism evidence="1 2">
    <name type="scientific">Vaccinium darrowii</name>
    <dbReference type="NCBI Taxonomy" id="229202"/>
    <lineage>
        <taxon>Eukaryota</taxon>
        <taxon>Viridiplantae</taxon>
        <taxon>Streptophyta</taxon>
        <taxon>Embryophyta</taxon>
        <taxon>Tracheophyta</taxon>
        <taxon>Spermatophyta</taxon>
        <taxon>Magnoliopsida</taxon>
        <taxon>eudicotyledons</taxon>
        <taxon>Gunneridae</taxon>
        <taxon>Pentapetalae</taxon>
        <taxon>asterids</taxon>
        <taxon>Ericales</taxon>
        <taxon>Ericaceae</taxon>
        <taxon>Vaccinioideae</taxon>
        <taxon>Vaccinieae</taxon>
        <taxon>Vaccinium</taxon>
    </lineage>
</organism>
<keyword evidence="2" id="KW-1185">Reference proteome</keyword>
<protein>
    <submittedName>
        <fullName evidence="1">Uncharacterized protein</fullName>
    </submittedName>
</protein>
<evidence type="ECO:0000313" key="2">
    <source>
        <dbReference type="Proteomes" id="UP000828048"/>
    </source>
</evidence>
<reference evidence="1 2" key="1">
    <citation type="journal article" date="2021" name="Hortic Res">
        <title>High-quality reference genome and annotation aids understanding of berry development for evergreen blueberry (Vaccinium darrowii).</title>
        <authorList>
            <person name="Yu J."/>
            <person name="Hulse-Kemp A.M."/>
            <person name="Babiker E."/>
            <person name="Staton M."/>
        </authorList>
    </citation>
    <scope>NUCLEOTIDE SEQUENCE [LARGE SCALE GENOMIC DNA]</scope>
    <source>
        <strain evidence="2">cv. NJ 8807/NJ 8810</strain>
        <tissue evidence="1">Young leaf</tissue>
    </source>
</reference>
<name>A0ACB7XJI8_9ERIC</name>
<proteinExistence type="predicted"/>
<comment type="caution">
    <text evidence="1">The sequence shown here is derived from an EMBL/GenBank/DDBJ whole genome shotgun (WGS) entry which is preliminary data.</text>
</comment>
<evidence type="ECO:0000313" key="1">
    <source>
        <dbReference type="EMBL" id="KAH7840949.1"/>
    </source>
</evidence>
<dbReference type="Proteomes" id="UP000828048">
    <property type="component" value="Chromosome 10"/>
</dbReference>
<dbReference type="EMBL" id="CM037160">
    <property type="protein sequence ID" value="KAH7840949.1"/>
    <property type="molecule type" value="Genomic_DNA"/>
</dbReference>
<accession>A0ACB7XJI8</accession>
<sequence length="2257" mass="252002">MEDKDTQLLARAAANHLYLAQFEPFRATLLSLRARNPDLARAILETLVSLNGRLDNILWSRSCPNPSLLTYLSTLELLQFNDAVFPTWSFDPDSLRLRVEFSLYVEIIRSKSKELGGELVVLDKLAELGLSRLKPVLIDERKNVEGSGGGGLVLEEEELMCLRKVVLENATVFDVLCENIQKQVEGGVRDDSGLAIILRREGERSEDEDVRLMKLVQRSVQIVHLDAMRECLEEGDEEGVVSHIRFLHLGYGVEETEYRLVLQDLLKRVLSTKNEYGDTWLAMRNKLLLIYGEALSSNCTNLVQMIQSIHDDFLAGEIEMFRAADNNQIPPPLEHLQSFMANLEPEMNPDERASSLRMATFSCMRDMFHYARVSGLHVLECVMDTALSAVKKEQLQEASIVLSLFPRLQPLVAAMGWDLLCGKTTARRKLMQLLWTSKSQVLRLEESSLYGSQSDEVSCIEHLCDSLCYQLDLASFVACVNSGRSWSMKTSVLLSRKEPIDCVNEDAHLDPFVENFVLERLSVQSALRVLFDVVPGIKFQDAIELISMQPMASTVSAWKRMQDIELMHMRYALEFTVLALGAMETFMIDETGSHHQFASCYLKDLRNHLEAVNNIPRKILMVNIIISLLHMDDLSINPTNCVSHGSHVSSSTICGGDHAGHAIFEGGNKMVVSFIGTILDILHQNLPSSVLEQDNASTVNMPASGVQVLDWRISNARRFVEDWEWRLSILQRLLPLSERQWRWKEALTVLRAAPSKLLNLCMQREKYDIGEEAVHRFQLPPEDKATLELAEWVDGAFRKASVEDAVSRAADGTSTVQELDFSSLRSQLGHLAAILLCIDVATCSAKSATMSQKLLDQAQVMLSEIYPGGAPKIGSTYWDQILEVGIISVTRRVLKRSHELLEQDKPPALQAILSGDSISTSSKDFPRQGHRERALSMLHQMVEDAHKGKRQFLSGKLHNLARAVADEETERDSTKGEGAYADSKPLNYDKDGFLGLGLRAPKLASPGSAVGENIVQPPGYDVKDSGRRLFGPLSAKTTTYLSQFILHIAAIGDIVDGTDTTHDFNYFSLVYEWPKDLLTRLVFERGSTDAAGKVAEIMFADFVHEVISACVPPVYPPRSGHAWACIPVTPTSPRSFPESKLFSPTSKDAKPNSYSRSSAIPGIALYPLQLDIVKHLVKLSPVRAVLACVFGSGILYHGSDSSICSSFNDGLLQTPDEDRWFYEFALDQSERFPTLNRWIQMQTNLHRVSEVAVSAELESDGGMVKAEPKTAIKRYRELESDNESEVDDIAGNANISTALPDLHSPVNAASDHWHESLKSEVPELDTRVFLSFDWENEGLYERAVERLIDEGKLMDALALSDRCLRNGASDRLLQLLIEREEESNTITGQSQVYPVHNMWSNSWQYCLRLKDKQLAARLALKYLHRWELDAALDVITMCSCHLTESYPAKNEVVQMRQALLRYKHILCADDHYGSWQEVEAECKEDPEGLALRLAGKGAVSAALEVAESAGLSIELRRELQGRQLVKLLTADPLNGGGPAEASRFLSSLRDSDDALPVAMGAMQLLPNLRSKQLLVHFFLKRRDGNLSEVEVGRLNSWALGLRVLSALPLPWQQKCSSLHEHPHLILEVLLMRKQLQSASLILKEFPSLRDNSVCLTYAAKAIAVSISSPSREPRVSISGPRGRQKTRTGMPTKSSFTSSLSNLQKEARRAFSWTPRNNGDKAAPREAYRKRKSSGLAPSEKVAWEAMTGIQEDRVSLYPTDGQERFPPVSIPEEWMLTGDPNRDDTVRFSHRYESAPDIILFKALLSLCSDELTSGKGALNLCISQMRNVLSSQQLPENASMETIGRAYHATETFVQGLIFSKSQLRKVAGGSDLSSNSERGRDADDSSSDAGSSSVGSQSTDELSEVLSQADIWLGRAELLQSLLGSGIAASLDDIADQESSARLRDRLIVDERYSMAVYTCRKCKIDVFPVWNAWGHALIRMERYAQARVKFKQALQLHKGDPAPVILEIINTIEGSPPVDVSAVRSMYEHLARSAPAILDDSLSADSYLNVLYMPSTFPRSERSRRSQESASDNSLHSLEFDDGPRSNLDSIRYLECVNYLQEYACQNLLGFMFRHGHYKDACLLFFPPNAVPPPPQPSSLSIVTSSSSPQRPDPLATDYGTIDDLCDLCIGYGAMPVLEDVLSTRMSSAAPQDVIFNQYTVAALARICIYCESHKHFNYLYRFQVLHWNPSAQEPLCVLFYTIPLLVLREKCK</sequence>
<gene>
    <name evidence="1" type="ORF">Vadar_023751</name>
</gene>